<keyword evidence="1" id="KW-0812">Transmembrane</keyword>
<name>A0A8S1F9R1_9PELO</name>
<reference evidence="2 3" key="1">
    <citation type="submission" date="2020-04" db="EMBL/GenBank/DDBJ databases">
        <authorList>
            <person name="Laetsch R D."/>
            <person name="Stevens L."/>
            <person name="Kumar S."/>
            <person name="Blaxter L. M."/>
        </authorList>
    </citation>
    <scope>NUCLEOTIDE SEQUENCE [LARGE SCALE GENOMIC DNA]</scope>
</reference>
<keyword evidence="1" id="KW-1133">Transmembrane helix</keyword>
<dbReference type="OrthoDB" id="5792277at2759"/>
<keyword evidence="1" id="KW-0472">Membrane</keyword>
<dbReference type="PANTHER" id="PTHR22989:SF11">
    <property type="entry name" value="POLY-N-ACETYLLACTOSAMINE EXTENSION ENZYME"/>
    <property type="match status" value="1"/>
</dbReference>
<gene>
    <name evidence="2" type="ORF">CBOVIS_LOCUS11048</name>
</gene>
<evidence type="ECO:0000313" key="2">
    <source>
        <dbReference type="EMBL" id="CAB3409393.1"/>
    </source>
</evidence>
<comment type="caution">
    <text evidence="2">The sequence shown here is derived from an EMBL/GenBank/DDBJ whole genome shotgun (WGS) entry which is preliminary data.</text>
</comment>
<keyword evidence="3" id="KW-1185">Reference proteome</keyword>
<dbReference type="Proteomes" id="UP000494206">
    <property type="component" value="Unassembled WGS sequence"/>
</dbReference>
<dbReference type="AlphaFoldDB" id="A0A8S1F9R1"/>
<feature type="transmembrane region" description="Helical" evidence="1">
    <location>
        <begin position="45"/>
        <end position="65"/>
    </location>
</feature>
<dbReference type="PANTHER" id="PTHR22989">
    <property type="entry name" value="UNCHARACTERIZED DUF13 C.ELEGANS"/>
    <property type="match status" value="1"/>
</dbReference>
<sequence>MRIVSVVMRFLSWASSLSRRCRFSANAFATPPLVKAMWIRCRNPYNVCAFLIGINVILMIFRAIFIREPQTDARAARECFHKHTNTFESEDQFFKRLWPTLHEVVDKCATKYFRHRIINFGWTPETTISWLKWNLDLPEHNCNVVFVHNMSHVELEVWFKREYPKCKMYSVSPNHEDTIRYKNPEFSPIKMKHRLNPQARSINWGGEHYSRDADSLDLVYLLHVQIHKMRYDALNIFVDGNSHIKSLFTRSPFDDANLAACQVNVFYDRPKTRLERREFRSTWKRLLYDRRYLVASVHRANNGNQLRFFILNISDPYCWAKYVSNLPFLTKNI</sequence>
<evidence type="ECO:0000313" key="3">
    <source>
        <dbReference type="Proteomes" id="UP000494206"/>
    </source>
</evidence>
<protein>
    <submittedName>
        <fullName evidence="2">Uncharacterized protein</fullName>
    </submittedName>
</protein>
<accession>A0A8S1F9R1</accession>
<dbReference type="EMBL" id="CADEPM010000008">
    <property type="protein sequence ID" value="CAB3409393.1"/>
    <property type="molecule type" value="Genomic_DNA"/>
</dbReference>
<proteinExistence type="predicted"/>
<organism evidence="2 3">
    <name type="scientific">Caenorhabditis bovis</name>
    <dbReference type="NCBI Taxonomy" id="2654633"/>
    <lineage>
        <taxon>Eukaryota</taxon>
        <taxon>Metazoa</taxon>
        <taxon>Ecdysozoa</taxon>
        <taxon>Nematoda</taxon>
        <taxon>Chromadorea</taxon>
        <taxon>Rhabditida</taxon>
        <taxon>Rhabditina</taxon>
        <taxon>Rhabditomorpha</taxon>
        <taxon>Rhabditoidea</taxon>
        <taxon>Rhabditidae</taxon>
        <taxon>Peloderinae</taxon>
        <taxon>Caenorhabditis</taxon>
    </lineage>
</organism>
<evidence type="ECO:0000256" key="1">
    <source>
        <dbReference type="SAM" id="Phobius"/>
    </source>
</evidence>